<keyword evidence="3 13" id="KW-1003">Cell membrane</keyword>
<keyword evidence="7" id="KW-0813">Transport</keyword>
<dbReference type="NCBIfam" id="TIGR01494">
    <property type="entry name" value="ATPase_P-type"/>
    <property type="match status" value="1"/>
</dbReference>
<dbReference type="InterPro" id="IPR008250">
    <property type="entry name" value="ATPase_P-typ_transduc_dom_A_sf"/>
</dbReference>
<keyword evidence="10 13" id="KW-1133">Transmembrane helix</keyword>
<dbReference type="AlphaFoldDB" id="A0A6G8QFQ1"/>
<dbReference type="GO" id="GO:0043682">
    <property type="term" value="F:P-type divalent copper transporter activity"/>
    <property type="evidence" value="ECO:0007669"/>
    <property type="project" value="TreeGrafter"/>
</dbReference>
<evidence type="ECO:0000256" key="8">
    <source>
        <dbReference type="ARBA" id="ARBA00022840"/>
    </source>
</evidence>
<evidence type="ECO:0000256" key="10">
    <source>
        <dbReference type="ARBA" id="ARBA00022989"/>
    </source>
</evidence>
<keyword evidence="9" id="KW-1278">Translocase</keyword>
<accession>A0A6G8QFQ1</accession>
<dbReference type="InterPro" id="IPR027256">
    <property type="entry name" value="P-typ_ATPase_IB"/>
</dbReference>
<dbReference type="SFLD" id="SFLDS00003">
    <property type="entry name" value="Haloacid_Dehalogenase"/>
    <property type="match status" value="1"/>
</dbReference>
<evidence type="ECO:0000256" key="6">
    <source>
        <dbReference type="ARBA" id="ARBA00022741"/>
    </source>
</evidence>
<dbReference type="PROSITE" id="PS00154">
    <property type="entry name" value="ATPASE_E1_E2"/>
    <property type="match status" value="1"/>
</dbReference>
<proteinExistence type="inferred from homology"/>
<evidence type="ECO:0000256" key="13">
    <source>
        <dbReference type="RuleBase" id="RU362081"/>
    </source>
</evidence>
<keyword evidence="8 13" id="KW-0067">ATP-binding</keyword>
<keyword evidence="6 13" id="KW-0547">Nucleotide-binding</keyword>
<keyword evidence="12 13" id="KW-0472">Membrane</keyword>
<feature type="transmembrane region" description="Helical" evidence="13">
    <location>
        <begin position="124"/>
        <end position="146"/>
    </location>
</feature>
<dbReference type="Gene3D" id="3.40.1110.10">
    <property type="entry name" value="Calcium-transporting ATPase, cytoplasmic domain N"/>
    <property type="match status" value="1"/>
</dbReference>
<dbReference type="Gene3D" id="2.70.150.10">
    <property type="entry name" value="Calcium-transporting ATPase, cytoplasmic transduction domain A"/>
    <property type="match status" value="1"/>
</dbReference>
<evidence type="ECO:0000256" key="14">
    <source>
        <dbReference type="SAM" id="MobiDB-lite"/>
    </source>
</evidence>
<reference evidence="16 17" key="1">
    <citation type="submission" date="2019-10" db="EMBL/GenBank/DDBJ databases">
        <title>Rubrobacter sp nov SCSIO 52090 isolated from a deep-sea sediment in the South China Sea.</title>
        <authorList>
            <person name="Chen R.W."/>
        </authorList>
    </citation>
    <scope>NUCLEOTIDE SEQUENCE [LARGE SCALE GENOMIC DNA]</scope>
    <source>
        <strain evidence="16 17">SCSIO 52909</strain>
    </source>
</reference>
<feature type="transmembrane region" description="Helical" evidence="13">
    <location>
        <begin position="158"/>
        <end position="176"/>
    </location>
</feature>
<dbReference type="EMBL" id="CP045119">
    <property type="protein sequence ID" value="QIN85278.1"/>
    <property type="molecule type" value="Genomic_DNA"/>
</dbReference>
<dbReference type="InterPro" id="IPR036412">
    <property type="entry name" value="HAD-like_sf"/>
</dbReference>
<dbReference type="Proteomes" id="UP000501452">
    <property type="component" value="Chromosome"/>
</dbReference>
<evidence type="ECO:0000313" key="16">
    <source>
        <dbReference type="EMBL" id="QIN85278.1"/>
    </source>
</evidence>
<dbReference type="PANTHER" id="PTHR43520:SF8">
    <property type="entry name" value="P-TYPE CU(+) TRANSPORTER"/>
    <property type="match status" value="1"/>
</dbReference>
<dbReference type="InterPro" id="IPR044492">
    <property type="entry name" value="P_typ_ATPase_HD_dom"/>
</dbReference>
<keyword evidence="11" id="KW-0186">Copper</keyword>
<dbReference type="GO" id="GO:0055070">
    <property type="term" value="P:copper ion homeostasis"/>
    <property type="evidence" value="ECO:0007669"/>
    <property type="project" value="TreeGrafter"/>
</dbReference>
<evidence type="ECO:0000256" key="12">
    <source>
        <dbReference type="ARBA" id="ARBA00023136"/>
    </source>
</evidence>
<dbReference type="PRINTS" id="PR00120">
    <property type="entry name" value="HATPASE"/>
</dbReference>
<keyword evidence="17" id="KW-1185">Reference proteome</keyword>
<feature type="region of interest" description="Disordered" evidence="14">
    <location>
        <begin position="735"/>
        <end position="761"/>
    </location>
</feature>
<dbReference type="InterPro" id="IPR023299">
    <property type="entry name" value="ATPase_P-typ_cyto_dom_N"/>
</dbReference>
<dbReference type="InterPro" id="IPR001757">
    <property type="entry name" value="P_typ_ATPase"/>
</dbReference>
<dbReference type="Gene3D" id="3.40.50.1000">
    <property type="entry name" value="HAD superfamily/HAD-like"/>
    <property type="match status" value="1"/>
</dbReference>
<dbReference type="GO" id="GO:0005524">
    <property type="term" value="F:ATP binding"/>
    <property type="evidence" value="ECO:0007669"/>
    <property type="project" value="UniProtKB-UniRule"/>
</dbReference>
<evidence type="ECO:0000256" key="3">
    <source>
        <dbReference type="ARBA" id="ARBA00022475"/>
    </source>
</evidence>
<dbReference type="KEGG" id="rub:GBA63_18800"/>
<organism evidence="16 17">
    <name type="scientific">Rubrobacter tropicus</name>
    <dbReference type="NCBI Taxonomy" id="2653851"/>
    <lineage>
        <taxon>Bacteria</taxon>
        <taxon>Bacillati</taxon>
        <taxon>Actinomycetota</taxon>
        <taxon>Rubrobacteria</taxon>
        <taxon>Rubrobacterales</taxon>
        <taxon>Rubrobacteraceae</taxon>
        <taxon>Rubrobacter</taxon>
    </lineage>
</organism>
<dbReference type="SUPFAM" id="SSF56784">
    <property type="entry name" value="HAD-like"/>
    <property type="match status" value="1"/>
</dbReference>
<feature type="transmembrane region" description="Helical" evidence="13">
    <location>
        <begin position="362"/>
        <end position="383"/>
    </location>
</feature>
<dbReference type="GO" id="GO:0005507">
    <property type="term" value="F:copper ion binding"/>
    <property type="evidence" value="ECO:0007669"/>
    <property type="project" value="TreeGrafter"/>
</dbReference>
<evidence type="ECO:0000256" key="1">
    <source>
        <dbReference type="ARBA" id="ARBA00004651"/>
    </source>
</evidence>
<dbReference type="NCBIfam" id="TIGR01511">
    <property type="entry name" value="ATPase-IB1_Cu"/>
    <property type="match status" value="1"/>
</dbReference>
<dbReference type="PRINTS" id="PR00119">
    <property type="entry name" value="CATATPASE"/>
</dbReference>
<evidence type="ECO:0000256" key="4">
    <source>
        <dbReference type="ARBA" id="ARBA00022692"/>
    </source>
</evidence>
<keyword evidence="7" id="KW-0406">Ion transport</keyword>
<dbReference type="InterPro" id="IPR023214">
    <property type="entry name" value="HAD_sf"/>
</dbReference>
<dbReference type="GO" id="GO:0005886">
    <property type="term" value="C:plasma membrane"/>
    <property type="evidence" value="ECO:0007669"/>
    <property type="project" value="UniProtKB-SubCell"/>
</dbReference>
<dbReference type="SFLD" id="SFLDG00002">
    <property type="entry name" value="C1.7:_P-type_atpase_like"/>
    <property type="match status" value="1"/>
</dbReference>
<dbReference type="GO" id="GO:0016887">
    <property type="term" value="F:ATP hydrolysis activity"/>
    <property type="evidence" value="ECO:0007669"/>
    <property type="project" value="InterPro"/>
</dbReference>
<comment type="similarity">
    <text evidence="2 13">Belongs to the cation transport ATPase (P-type) (TC 3.A.3) family. Type IB subfamily.</text>
</comment>
<dbReference type="NCBIfam" id="TIGR01525">
    <property type="entry name" value="ATPase-IB_hvy"/>
    <property type="match status" value="1"/>
</dbReference>
<feature type="transmembrane region" description="Helical" evidence="13">
    <location>
        <begin position="182"/>
        <end position="200"/>
    </location>
</feature>
<dbReference type="InterPro" id="IPR023298">
    <property type="entry name" value="ATPase_P-typ_TM_dom_sf"/>
</dbReference>
<sequence length="761" mass="80033">MSETVTVEYDEAEVSEAEVRRLIEEFGCHCEGEVIPRNLVGPEEVATELGPPVLEEEAPSGRTEQMAREMGHGAGMGMDEMVRDMRNRFWVAFVLGILVTLYSPLATEVFGIRLPIPFGIPDDILLFVLATPAVLWGGKMFFVGAYRSLKNRVLDMSVLVALSVGAGYLFSVGATFLFESEVFYEASVVLLAFVLFGHWMEMRARAGASDAIRALLDLAPPKATVIRDGEPIEVPTSEVVMDDTVLIRPGDKIPVDGVVSEGDSSVDESMITGESVPVEKKPGDGVIGATINKTGTFRFRATKVGADTALAQIVKLVQLAQNSKAPAQRLADRASQWLVAAAVLFGLATFAGWYWVAGAGLIFALTLAITVVIIACPDALGLATPTAIMVGTGLGAMNGILYKNATALEQASKVEAIIFDKTGTLTVGEPKVVEVAASGNPILEEELLKLVASAEQSSEHPLAQAVVDLAREQHLTLSEPTDFEAIPGHGLRAAVDGRTLLVGNRKLMRESGVELDGLGERAASLEGAGRTVVYAAADGEAAGFIAIADAIRPTSQKAVEELGDLGVQVAMLTGDNRATAERIAGELGVGTVFAEVLPGQKADKVRELQDEGKLVAMVGDGINDAPALAQADVGVAIGAGTDVAMEAADVVLMKSDPSDVIGAIALSRATVRKMKQNLFWAVGYNTVAFPIAAGVFYPSIGLLLRPEIAALSMAGSSLLVAVNALLLKRARLPGVERSEPGDSPETPHPTSVATPGHSDHA</sequence>
<feature type="transmembrane region" description="Helical" evidence="13">
    <location>
        <begin position="708"/>
        <end position="727"/>
    </location>
</feature>
<keyword evidence="5 13" id="KW-0479">Metal-binding</keyword>
<evidence type="ECO:0000313" key="17">
    <source>
        <dbReference type="Proteomes" id="UP000501452"/>
    </source>
</evidence>
<gene>
    <name evidence="16" type="ORF">GBA63_18800</name>
</gene>
<dbReference type="SFLD" id="SFLDF00027">
    <property type="entry name" value="p-type_atpase"/>
    <property type="match status" value="1"/>
</dbReference>
<evidence type="ECO:0000256" key="11">
    <source>
        <dbReference type="ARBA" id="ARBA00023008"/>
    </source>
</evidence>
<feature type="transmembrane region" description="Helical" evidence="13">
    <location>
        <begin position="678"/>
        <end position="696"/>
    </location>
</feature>
<feature type="domain" description="P-type ATPase A" evidence="15">
    <location>
        <begin position="218"/>
        <end position="318"/>
    </location>
</feature>
<dbReference type="Pfam" id="PF00702">
    <property type="entry name" value="Hydrolase"/>
    <property type="match status" value="1"/>
</dbReference>
<keyword evidence="7" id="KW-0187">Copper transport</keyword>
<dbReference type="PANTHER" id="PTHR43520">
    <property type="entry name" value="ATP7, ISOFORM B"/>
    <property type="match status" value="1"/>
</dbReference>
<evidence type="ECO:0000259" key="15">
    <source>
        <dbReference type="Pfam" id="PF00122"/>
    </source>
</evidence>
<keyword evidence="4 13" id="KW-0812">Transmembrane</keyword>
<evidence type="ECO:0000256" key="9">
    <source>
        <dbReference type="ARBA" id="ARBA00022967"/>
    </source>
</evidence>
<evidence type="ECO:0000256" key="2">
    <source>
        <dbReference type="ARBA" id="ARBA00006024"/>
    </source>
</evidence>
<dbReference type="InterPro" id="IPR018303">
    <property type="entry name" value="ATPase_P-typ_P_site"/>
</dbReference>
<evidence type="ECO:0000256" key="5">
    <source>
        <dbReference type="ARBA" id="ARBA00022723"/>
    </source>
</evidence>
<dbReference type="SUPFAM" id="SSF81665">
    <property type="entry name" value="Calcium ATPase, transmembrane domain M"/>
    <property type="match status" value="1"/>
</dbReference>
<dbReference type="CDD" id="cd02094">
    <property type="entry name" value="P-type_ATPase_Cu-like"/>
    <property type="match status" value="1"/>
</dbReference>
<protein>
    <submittedName>
        <fullName evidence="16">Heavy metal translocating P-type ATPase</fullName>
    </submittedName>
</protein>
<feature type="transmembrane region" description="Helical" evidence="13">
    <location>
        <begin position="89"/>
        <end position="112"/>
    </location>
</feature>
<dbReference type="SUPFAM" id="SSF81653">
    <property type="entry name" value="Calcium ATPase, transduction domain A"/>
    <property type="match status" value="1"/>
</dbReference>
<dbReference type="Pfam" id="PF00122">
    <property type="entry name" value="E1-E2_ATPase"/>
    <property type="match status" value="1"/>
</dbReference>
<dbReference type="InterPro" id="IPR059000">
    <property type="entry name" value="ATPase_P-type_domA"/>
</dbReference>
<name>A0A6G8QFQ1_9ACTN</name>
<comment type="subcellular location">
    <subcellularLocation>
        <location evidence="1">Cell membrane</location>
        <topology evidence="1">Multi-pass membrane protein</topology>
    </subcellularLocation>
</comment>
<evidence type="ECO:0000256" key="7">
    <source>
        <dbReference type="ARBA" id="ARBA00022796"/>
    </source>
</evidence>
<dbReference type="FunFam" id="2.70.150.10:FF:000020">
    <property type="entry name" value="Copper-exporting P-type ATPase A"/>
    <property type="match status" value="1"/>
</dbReference>